<protein>
    <submittedName>
        <fullName evidence="1">Uncharacterized protein</fullName>
    </submittedName>
</protein>
<sequence>MDTTGHSHKEAEHSASLSSEGIVGADRLAERGPSTQEAINPGGSTPRKFKVRIRTSSSLSRTSEVGGHLGRANEQETDVQPLPGFAVKPKLKLKLSRHRLGNGQSVYGDAPLQGNRLKQCNSLADLAPRTRTVKYTHEMHLAEVVSRASRSRAGEQNASDSTGSNLGRLDPSPRPSDQFNIPYPPSADNANVLRSSTSTRKLTLSEMRSFNSDLSPAGHRGLRHKLSMLRLRLIGTATAQDAAKTGAEATGVVENLSDPTINAGKKALRSPEVVHGDAKSRTISSQSGKKGGRSVRDRAAENSHSMRRQDGLDSKANDCDPTLWPCGRPDSEAEVRHHEQAGRRSEQERANGIPETANHMDTATQYLSGLEARHAARRGEHDTQTSGFAPGHLQANLIVLPSRYAADFRGLCERNTVPCPLIAESARTGCYDEVVSCIPGLDGQDILKKGCDIRQDIPRYMVYEDSKLSKSHCKDVMDEWTQDSVAFLIGCSFSFESELAAAGLPSHQTVLGKMVPMYRTNVPLCPSGVFTGATYIVSMRSYRKRDVERVRGITRQYRVTHGEPLDWGWEAVKRLGIPDLQQPAWGDAPLGQDGEKLVRGEDDDDDTEVPVFWGCGVTPQEAVMKAGLSGTVIAHAPGHMLILDARDDDIKR</sequence>
<gene>
    <name evidence="1" type="ORF">ACCO45_001183</name>
</gene>
<evidence type="ECO:0000313" key="1">
    <source>
        <dbReference type="EMBL" id="KAL3964179.1"/>
    </source>
</evidence>
<dbReference type="EMBL" id="JBGNUJ010000002">
    <property type="protein sequence ID" value="KAL3964179.1"/>
    <property type="molecule type" value="Genomic_DNA"/>
</dbReference>
<name>A0ACC4E7Q1_PURLI</name>
<evidence type="ECO:0000313" key="2">
    <source>
        <dbReference type="Proteomes" id="UP001638806"/>
    </source>
</evidence>
<accession>A0ACC4E7Q1</accession>
<dbReference type="Proteomes" id="UP001638806">
    <property type="component" value="Unassembled WGS sequence"/>
</dbReference>
<proteinExistence type="predicted"/>
<organism evidence="1 2">
    <name type="scientific">Purpureocillium lilacinum</name>
    <name type="common">Paecilomyces lilacinus</name>
    <dbReference type="NCBI Taxonomy" id="33203"/>
    <lineage>
        <taxon>Eukaryota</taxon>
        <taxon>Fungi</taxon>
        <taxon>Dikarya</taxon>
        <taxon>Ascomycota</taxon>
        <taxon>Pezizomycotina</taxon>
        <taxon>Sordariomycetes</taxon>
        <taxon>Hypocreomycetidae</taxon>
        <taxon>Hypocreales</taxon>
        <taxon>Ophiocordycipitaceae</taxon>
        <taxon>Purpureocillium</taxon>
    </lineage>
</organism>
<comment type="caution">
    <text evidence="1">The sequence shown here is derived from an EMBL/GenBank/DDBJ whole genome shotgun (WGS) entry which is preliminary data.</text>
</comment>
<reference evidence="1" key="1">
    <citation type="submission" date="2024-12" db="EMBL/GenBank/DDBJ databases">
        <title>Comparative genomics and development of molecular markers within Purpureocillium lilacinum and among Purpureocillium species.</title>
        <authorList>
            <person name="Yeh Z.-Y."/>
            <person name="Ni N.-T."/>
            <person name="Lo P.-H."/>
            <person name="Mushyakhwo K."/>
            <person name="Lin C.-F."/>
            <person name="Nai Y.-S."/>
        </authorList>
    </citation>
    <scope>NUCLEOTIDE SEQUENCE</scope>
    <source>
        <strain evidence="1">NCHU-NPUST-175</strain>
    </source>
</reference>
<keyword evidence="2" id="KW-1185">Reference proteome</keyword>